<sequence>MASHSTADAEAAKVTIVGEEMVGKTSLHRVLCGTGPFEEKYRTTVGPPRPHTFTWPGTESPRSVQLVDTAGQLRMRNYTLSLSRSRLTPEHHTHSSGLPGSKGVWLTFDLSRAASFKQLEEEEWLRHINTKTGGGAVVMLIGNKADQQREVGADEAERWADQHGLLYAEVSAKEPATVEAALNTLLRAIPL</sequence>
<dbReference type="OrthoDB" id="309109at2759"/>
<dbReference type="AlphaFoldDB" id="L8GK82"/>
<dbReference type="PANTHER" id="PTHR47979">
    <property type="entry name" value="DRAB11-RELATED"/>
    <property type="match status" value="1"/>
</dbReference>
<proteinExistence type="predicted"/>
<protein>
    <submittedName>
        <fullName evidence="1">Ras subfamily protein</fullName>
    </submittedName>
</protein>
<organism evidence="1 2">
    <name type="scientific">Acanthamoeba castellanii (strain ATCC 30010 / Neff)</name>
    <dbReference type="NCBI Taxonomy" id="1257118"/>
    <lineage>
        <taxon>Eukaryota</taxon>
        <taxon>Amoebozoa</taxon>
        <taxon>Discosea</taxon>
        <taxon>Longamoebia</taxon>
        <taxon>Centramoebida</taxon>
        <taxon>Acanthamoebidae</taxon>
        <taxon>Acanthamoeba</taxon>
    </lineage>
</organism>
<accession>L8GK82</accession>
<dbReference type="Proteomes" id="UP000011083">
    <property type="component" value="Unassembled WGS sequence"/>
</dbReference>
<dbReference type="CDD" id="cd00154">
    <property type="entry name" value="Rab"/>
    <property type="match status" value="1"/>
</dbReference>
<keyword evidence="2" id="KW-1185">Reference proteome</keyword>
<dbReference type="PROSITE" id="PS51419">
    <property type="entry name" value="RAB"/>
    <property type="match status" value="1"/>
</dbReference>
<dbReference type="SUPFAM" id="SSF52540">
    <property type="entry name" value="P-loop containing nucleoside triphosphate hydrolases"/>
    <property type="match status" value="1"/>
</dbReference>
<dbReference type="InterPro" id="IPR001806">
    <property type="entry name" value="Small_GTPase"/>
</dbReference>
<evidence type="ECO:0000313" key="2">
    <source>
        <dbReference type="Proteomes" id="UP000011083"/>
    </source>
</evidence>
<dbReference type="PRINTS" id="PR00449">
    <property type="entry name" value="RASTRNSFRMNG"/>
</dbReference>
<dbReference type="KEGG" id="acan:ACA1_246780"/>
<dbReference type="Gene3D" id="3.40.50.300">
    <property type="entry name" value="P-loop containing nucleotide triphosphate hydrolases"/>
    <property type="match status" value="1"/>
</dbReference>
<name>L8GK82_ACACF</name>
<gene>
    <name evidence="1" type="ORF">ACA1_246780</name>
</gene>
<dbReference type="GO" id="GO:0005525">
    <property type="term" value="F:GTP binding"/>
    <property type="evidence" value="ECO:0007669"/>
    <property type="project" value="InterPro"/>
</dbReference>
<dbReference type="RefSeq" id="XP_004335508.1">
    <property type="nucleotide sequence ID" value="XM_004335460.1"/>
</dbReference>
<dbReference type="VEuPathDB" id="AmoebaDB:ACA1_246780"/>
<dbReference type="Pfam" id="PF00071">
    <property type="entry name" value="Ras"/>
    <property type="match status" value="1"/>
</dbReference>
<dbReference type="Pfam" id="PF08477">
    <property type="entry name" value="Roc"/>
    <property type="match status" value="1"/>
</dbReference>
<dbReference type="SMART" id="SM00173">
    <property type="entry name" value="RAS"/>
    <property type="match status" value="1"/>
</dbReference>
<dbReference type="SMART" id="SM00175">
    <property type="entry name" value="RAB"/>
    <property type="match status" value="1"/>
</dbReference>
<dbReference type="GO" id="GO:0003924">
    <property type="term" value="F:GTPase activity"/>
    <property type="evidence" value="ECO:0007669"/>
    <property type="project" value="InterPro"/>
</dbReference>
<dbReference type="EMBL" id="KB008093">
    <property type="protein sequence ID" value="ELR13495.1"/>
    <property type="molecule type" value="Genomic_DNA"/>
</dbReference>
<dbReference type="GeneID" id="14913825"/>
<dbReference type="InterPro" id="IPR027417">
    <property type="entry name" value="P-loop_NTPase"/>
</dbReference>
<dbReference type="STRING" id="1257118.L8GK82"/>
<evidence type="ECO:0000313" key="1">
    <source>
        <dbReference type="EMBL" id="ELR13495.1"/>
    </source>
</evidence>
<reference evidence="1 2" key="1">
    <citation type="journal article" date="2013" name="Genome Biol.">
        <title>Genome of Acanthamoeba castellanii highlights extensive lateral gene transfer and early evolution of tyrosine kinase signaling.</title>
        <authorList>
            <person name="Clarke M."/>
            <person name="Lohan A.J."/>
            <person name="Liu B."/>
            <person name="Lagkouvardos I."/>
            <person name="Roy S."/>
            <person name="Zafar N."/>
            <person name="Bertelli C."/>
            <person name="Schilde C."/>
            <person name="Kianianmomeni A."/>
            <person name="Burglin T.R."/>
            <person name="Frech C."/>
            <person name="Turcotte B."/>
            <person name="Kopec K.O."/>
            <person name="Synnott J.M."/>
            <person name="Choo C."/>
            <person name="Paponov I."/>
            <person name="Finkler A."/>
            <person name="Soon Heng Tan C."/>
            <person name="Hutchins A.P."/>
            <person name="Weinmeier T."/>
            <person name="Rattei T."/>
            <person name="Chu J.S."/>
            <person name="Gimenez G."/>
            <person name="Irimia M."/>
            <person name="Rigden D.J."/>
            <person name="Fitzpatrick D.A."/>
            <person name="Lorenzo-Morales J."/>
            <person name="Bateman A."/>
            <person name="Chiu C.H."/>
            <person name="Tang P."/>
            <person name="Hegemann P."/>
            <person name="Fromm H."/>
            <person name="Raoult D."/>
            <person name="Greub G."/>
            <person name="Miranda-Saavedra D."/>
            <person name="Chen N."/>
            <person name="Nash P."/>
            <person name="Ginger M.L."/>
            <person name="Horn M."/>
            <person name="Schaap P."/>
            <person name="Caler L."/>
            <person name="Loftus B."/>
        </authorList>
    </citation>
    <scope>NUCLEOTIDE SEQUENCE [LARGE SCALE GENOMIC DNA]</scope>
    <source>
        <strain evidence="1 2">Neff</strain>
    </source>
</reference>
<dbReference type="InterPro" id="IPR050209">
    <property type="entry name" value="Rab_GTPases_membrane_traffic"/>
</dbReference>